<evidence type="ECO:0000256" key="1">
    <source>
        <dbReference type="SAM" id="MobiDB-lite"/>
    </source>
</evidence>
<dbReference type="AlphaFoldDB" id="Q231B1"/>
<evidence type="ECO:0000313" key="3">
    <source>
        <dbReference type="Proteomes" id="UP000009168"/>
    </source>
</evidence>
<accession>Q231B1</accession>
<protein>
    <submittedName>
        <fullName evidence="2">Uncharacterized protein</fullName>
    </submittedName>
</protein>
<dbReference type="InParanoid" id="Q231B1"/>
<sequence length="554" mass="65209">MLDPLQEHTQSPYQIQNLEYPRLYNSQVQLRKLQRQSQNQNRTQTQQFRISPQPQQNNYIDQYNKTTIDQDDLTITATTLYDKKQFEAKKSNNIFILKAKKNMLKKKIQASSPTQGNQNKLIQKKEDLTFNDLMKLYGVTLSHYQNPKQEVAKVLQPKTFYNSQRGIFRLLSSNARTQTEENCQYSMNLKNNLAMSSQRCNSVQKMIEQVDDLRNKKYNYPITNREQILQQLSDSNSVSYRKRSQTAIIQSQINQDNKSNSGQHKTDLNVLMTYYQLKEKSLYEALVNNKENMNQTEQIERIQTGQPKNVEENMNQTEKIRIMYRNKSTNIRDLTTTKSIKENQLQNNQTISQQLQVNTQNLEANQLSNQDNQNQMNTNSKKKLLQRKSKSELKKFDDVQIEENEKYQLSPRFERYINQDIQLTKKAAQNNQQQVNSPKPENKVQSMIQDYKESIDKVHQLQQIKSNSNNNQSSNNHAKKMADAISAQTLNQWSNIMKKRQEQDNNFNPLPAFYITKKLFSKPTHIIPVDQYKKNIKNNQSSPKQDRLNECEFD</sequence>
<dbReference type="KEGG" id="tet:TTHERM_00433460"/>
<dbReference type="RefSeq" id="XP_001011373.1">
    <property type="nucleotide sequence ID" value="XM_001011373.2"/>
</dbReference>
<dbReference type="Proteomes" id="UP000009168">
    <property type="component" value="Unassembled WGS sequence"/>
</dbReference>
<dbReference type="HOGENOM" id="CLU_492201_0_0_1"/>
<name>Q231B1_TETTS</name>
<dbReference type="GeneID" id="7825260"/>
<reference evidence="3" key="1">
    <citation type="journal article" date="2006" name="PLoS Biol.">
        <title>Macronuclear genome sequence of the ciliate Tetrahymena thermophila, a model eukaryote.</title>
        <authorList>
            <person name="Eisen J.A."/>
            <person name="Coyne R.S."/>
            <person name="Wu M."/>
            <person name="Wu D."/>
            <person name="Thiagarajan M."/>
            <person name="Wortman J.R."/>
            <person name="Badger J.H."/>
            <person name="Ren Q."/>
            <person name="Amedeo P."/>
            <person name="Jones K.M."/>
            <person name="Tallon L.J."/>
            <person name="Delcher A.L."/>
            <person name="Salzberg S.L."/>
            <person name="Silva J.C."/>
            <person name="Haas B.J."/>
            <person name="Majoros W.H."/>
            <person name="Farzad M."/>
            <person name="Carlton J.M."/>
            <person name="Smith R.K. Jr."/>
            <person name="Garg J."/>
            <person name="Pearlman R.E."/>
            <person name="Karrer K.M."/>
            <person name="Sun L."/>
            <person name="Manning G."/>
            <person name="Elde N.C."/>
            <person name="Turkewitz A.P."/>
            <person name="Asai D.J."/>
            <person name="Wilkes D.E."/>
            <person name="Wang Y."/>
            <person name="Cai H."/>
            <person name="Collins K."/>
            <person name="Stewart B.A."/>
            <person name="Lee S.R."/>
            <person name="Wilamowska K."/>
            <person name="Weinberg Z."/>
            <person name="Ruzzo W.L."/>
            <person name="Wloga D."/>
            <person name="Gaertig J."/>
            <person name="Frankel J."/>
            <person name="Tsao C.-C."/>
            <person name="Gorovsky M.A."/>
            <person name="Keeling P.J."/>
            <person name="Waller R.F."/>
            <person name="Patron N.J."/>
            <person name="Cherry J.M."/>
            <person name="Stover N.A."/>
            <person name="Krieger C.J."/>
            <person name="del Toro C."/>
            <person name="Ryder H.F."/>
            <person name="Williamson S.C."/>
            <person name="Barbeau R.A."/>
            <person name="Hamilton E.P."/>
            <person name="Orias E."/>
        </authorList>
    </citation>
    <scope>NUCLEOTIDE SEQUENCE [LARGE SCALE GENOMIC DNA]</scope>
    <source>
        <strain evidence="3">SB210</strain>
    </source>
</reference>
<dbReference type="EMBL" id="GG662532">
    <property type="protein sequence ID" value="EAR91128.1"/>
    <property type="molecule type" value="Genomic_DNA"/>
</dbReference>
<keyword evidence="3" id="KW-1185">Reference proteome</keyword>
<organism evidence="2 3">
    <name type="scientific">Tetrahymena thermophila (strain SB210)</name>
    <dbReference type="NCBI Taxonomy" id="312017"/>
    <lineage>
        <taxon>Eukaryota</taxon>
        <taxon>Sar</taxon>
        <taxon>Alveolata</taxon>
        <taxon>Ciliophora</taxon>
        <taxon>Intramacronucleata</taxon>
        <taxon>Oligohymenophorea</taxon>
        <taxon>Hymenostomatida</taxon>
        <taxon>Tetrahymenina</taxon>
        <taxon>Tetrahymenidae</taxon>
        <taxon>Tetrahymena</taxon>
    </lineage>
</organism>
<evidence type="ECO:0000313" key="2">
    <source>
        <dbReference type="EMBL" id="EAR91128.1"/>
    </source>
</evidence>
<feature type="region of interest" description="Disordered" evidence="1">
    <location>
        <begin position="367"/>
        <end position="388"/>
    </location>
</feature>
<proteinExistence type="predicted"/>
<gene>
    <name evidence="2" type="ORF">TTHERM_00433460</name>
</gene>
<feature type="compositionally biased region" description="Polar residues" evidence="1">
    <location>
        <begin position="367"/>
        <end position="379"/>
    </location>
</feature>